<dbReference type="PROSITE" id="PS50914">
    <property type="entry name" value="BON"/>
    <property type="match status" value="1"/>
</dbReference>
<proteinExistence type="predicted"/>
<feature type="signal peptide" evidence="1">
    <location>
        <begin position="1"/>
        <end position="25"/>
    </location>
</feature>
<evidence type="ECO:0000259" key="2">
    <source>
        <dbReference type="PROSITE" id="PS50914"/>
    </source>
</evidence>
<dbReference type="Pfam" id="PF04972">
    <property type="entry name" value="BON"/>
    <property type="match status" value="1"/>
</dbReference>
<dbReference type="RefSeq" id="WP_163456242.1">
    <property type="nucleotide sequence ID" value="NZ_JAAGOH010000003.1"/>
</dbReference>
<dbReference type="Proteomes" id="UP000484255">
    <property type="component" value="Unassembled WGS sequence"/>
</dbReference>
<keyword evidence="4" id="KW-1185">Reference proteome</keyword>
<organism evidence="3 4">
    <name type="scientific">Ideonella livida</name>
    <dbReference type="NCBI Taxonomy" id="2707176"/>
    <lineage>
        <taxon>Bacteria</taxon>
        <taxon>Pseudomonadati</taxon>
        <taxon>Pseudomonadota</taxon>
        <taxon>Betaproteobacteria</taxon>
        <taxon>Burkholderiales</taxon>
        <taxon>Sphaerotilaceae</taxon>
        <taxon>Ideonella</taxon>
    </lineage>
</organism>
<dbReference type="Gene3D" id="3.30.1340.30">
    <property type="match status" value="1"/>
</dbReference>
<comment type="caution">
    <text evidence="3">The sequence shown here is derived from an EMBL/GenBank/DDBJ whole genome shotgun (WGS) entry which is preliminary data.</text>
</comment>
<feature type="domain" description="BON" evidence="2">
    <location>
        <begin position="28"/>
        <end position="98"/>
    </location>
</feature>
<evidence type="ECO:0000313" key="3">
    <source>
        <dbReference type="EMBL" id="NDY90390.1"/>
    </source>
</evidence>
<evidence type="ECO:0000256" key="1">
    <source>
        <dbReference type="SAM" id="SignalP"/>
    </source>
</evidence>
<gene>
    <name evidence="3" type="ORF">G3A44_04170</name>
</gene>
<evidence type="ECO:0000313" key="4">
    <source>
        <dbReference type="Proteomes" id="UP000484255"/>
    </source>
</evidence>
<name>A0A7C9PFX3_9BURK</name>
<sequence length="102" mass="10755">MNLRPTAHTLATLAAALLLATGAQAAPTDAELAAAVRARVLQETLFQDPAVELRVAAQGGVVQLSGWVRYADDDLRARQLAAQVPGVQSVSSQFRSWSSSAR</sequence>
<reference evidence="3 4" key="1">
    <citation type="submission" date="2020-02" db="EMBL/GenBank/DDBJ databases">
        <title>Ideonella bacterium strain TBM-1.</title>
        <authorList>
            <person name="Chen W.-M."/>
        </authorList>
    </citation>
    <scope>NUCLEOTIDE SEQUENCE [LARGE SCALE GENOMIC DNA]</scope>
    <source>
        <strain evidence="3 4">TBM-1</strain>
    </source>
</reference>
<dbReference type="EMBL" id="JAAGOH010000003">
    <property type="protein sequence ID" value="NDY90390.1"/>
    <property type="molecule type" value="Genomic_DNA"/>
</dbReference>
<accession>A0A7C9PFX3</accession>
<feature type="chain" id="PRO_5029000348" evidence="1">
    <location>
        <begin position="26"/>
        <end position="102"/>
    </location>
</feature>
<dbReference type="AlphaFoldDB" id="A0A7C9PFX3"/>
<protein>
    <submittedName>
        <fullName evidence="3">BON domain-containing protein</fullName>
    </submittedName>
</protein>
<keyword evidence="1" id="KW-0732">Signal</keyword>
<dbReference type="InterPro" id="IPR007055">
    <property type="entry name" value="BON_dom"/>
</dbReference>